<dbReference type="Pfam" id="PF00694">
    <property type="entry name" value="Aconitase_C"/>
    <property type="match status" value="1"/>
</dbReference>
<keyword evidence="3" id="KW-0432">Leucine biosynthesis</keyword>
<organism evidence="5 6">
    <name type="scientific">candidate division TA06 bacterium DG_24</name>
    <dbReference type="NCBI Taxonomy" id="1703770"/>
    <lineage>
        <taxon>Bacteria</taxon>
        <taxon>Bacteria division TA06</taxon>
    </lineage>
</organism>
<evidence type="ECO:0000256" key="1">
    <source>
        <dbReference type="ARBA" id="ARBA00009869"/>
    </source>
</evidence>
<dbReference type="PANTHER" id="PTHR43345:SF2">
    <property type="entry name" value="3-ISOPROPYLMALATE DEHYDRATASE SMALL SUBUNIT 1"/>
    <property type="match status" value="1"/>
</dbReference>
<evidence type="ECO:0000259" key="4">
    <source>
        <dbReference type="Pfam" id="PF00694"/>
    </source>
</evidence>
<comment type="subunit">
    <text evidence="3">Heterodimer of LeuC and LeuD.</text>
</comment>
<dbReference type="GO" id="GO:0009098">
    <property type="term" value="P:L-leucine biosynthetic process"/>
    <property type="evidence" value="ECO:0007669"/>
    <property type="project" value="UniProtKB-UniRule"/>
</dbReference>
<comment type="function">
    <text evidence="3">Catalyzes the isomerization between 2-isopropylmalate and 3-isopropylmalate, via the formation of 2-isopropylmaleate.</text>
</comment>
<dbReference type="GO" id="GO:0003861">
    <property type="term" value="F:3-isopropylmalate dehydratase activity"/>
    <property type="evidence" value="ECO:0007669"/>
    <property type="project" value="UniProtKB-UniRule"/>
</dbReference>
<proteinExistence type="inferred from homology"/>
<dbReference type="UniPathway" id="UPA00048">
    <property type="reaction ID" value="UER00071"/>
</dbReference>
<gene>
    <name evidence="3" type="primary">leuD</name>
    <name evidence="5" type="ORF">AMJ39_04900</name>
</gene>
<dbReference type="Proteomes" id="UP000052008">
    <property type="component" value="Unassembled WGS sequence"/>
</dbReference>
<comment type="catalytic activity">
    <reaction evidence="3">
        <text>(2R,3S)-3-isopropylmalate = (2S)-2-isopropylmalate</text>
        <dbReference type="Rhea" id="RHEA:32287"/>
        <dbReference type="ChEBI" id="CHEBI:1178"/>
        <dbReference type="ChEBI" id="CHEBI:35121"/>
        <dbReference type="EC" id="4.2.1.33"/>
    </reaction>
</comment>
<dbReference type="NCBIfam" id="TIGR02087">
    <property type="entry name" value="LEUD_arch"/>
    <property type="match status" value="1"/>
</dbReference>
<dbReference type="InterPro" id="IPR011827">
    <property type="entry name" value="LeuD_type2/HacB/DmdB"/>
</dbReference>
<dbReference type="PATRIC" id="fig|1703770.3.peg.1961"/>
<reference evidence="5 6" key="1">
    <citation type="journal article" date="2015" name="Microbiome">
        <title>Genomic resolution of linkages in carbon, nitrogen, and sulfur cycling among widespread estuary sediment bacteria.</title>
        <authorList>
            <person name="Baker B.J."/>
            <person name="Lazar C.S."/>
            <person name="Teske A.P."/>
            <person name="Dick G.J."/>
        </authorList>
    </citation>
    <scope>NUCLEOTIDE SEQUENCE [LARGE SCALE GENOMIC DNA]</scope>
    <source>
        <strain evidence="5">DG_24</strain>
    </source>
</reference>
<keyword evidence="3" id="KW-0028">Amino-acid biosynthesis</keyword>
<dbReference type="EC" id="4.2.1.33" evidence="3"/>
<dbReference type="STRING" id="1703770.AMJ39_04900"/>
<dbReference type="Gene3D" id="3.20.19.10">
    <property type="entry name" value="Aconitase, domain 4"/>
    <property type="match status" value="1"/>
</dbReference>
<protein>
    <recommendedName>
        <fullName evidence="3">3-isopropylmalate dehydratase small subunit</fullName>
        <ecNumber evidence="3">4.2.1.33</ecNumber>
    </recommendedName>
    <alternativeName>
        <fullName evidence="3">Alpha-IPM isomerase</fullName>
        <shortName evidence="3">IPMI</shortName>
    </alternativeName>
    <alternativeName>
        <fullName evidence="3">Isopropylmalate isomerase</fullName>
    </alternativeName>
</protein>
<dbReference type="EMBL" id="LIZS01000020">
    <property type="protein sequence ID" value="KPJ53412.1"/>
    <property type="molecule type" value="Genomic_DNA"/>
</dbReference>
<dbReference type="InterPro" id="IPR033940">
    <property type="entry name" value="IPMI_Swivel"/>
</dbReference>
<comment type="similarity">
    <text evidence="1 3">Belongs to the LeuD family. LeuD type 2 subfamily.</text>
</comment>
<dbReference type="InterPro" id="IPR015928">
    <property type="entry name" value="Aconitase/3IPM_dehydase_swvl"/>
</dbReference>
<accession>A0A0S7WTD7</accession>
<sequence length="162" mass="17014">MIKGRVIKLGDNIDTDVIYPGKYLPIIEASEMAAHALEGIDPSFPERIGRGDIIVAGSNFGCGSSREQAATCLAAAGIGAVVAKSFSRIFYRNAINQGLPPIECAQAADMIEEGEEVEVDLAGGQLRYSGGSLSFAALPEFVMEILNDGGLIAHTKKVMGKA</sequence>
<evidence type="ECO:0000256" key="3">
    <source>
        <dbReference type="HAMAP-Rule" id="MF_01032"/>
    </source>
</evidence>
<dbReference type="AlphaFoldDB" id="A0A0S7WTD7"/>
<comment type="caution">
    <text evidence="5">The sequence shown here is derived from an EMBL/GenBank/DDBJ whole genome shotgun (WGS) entry which is preliminary data.</text>
</comment>
<keyword evidence="2 3" id="KW-0456">Lyase</keyword>
<keyword evidence="3" id="KW-0100">Branched-chain amino acid biosynthesis</keyword>
<evidence type="ECO:0000256" key="2">
    <source>
        <dbReference type="ARBA" id="ARBA00023239"/>
    </source>
</evidence>
<name>A0A0S7WTD7_UNCT6</name>
<dbReference type="SUPFAM" id="SSF52016">
    <property type="entry name" value="LeuD/IlvD-like"/>
    <property type="match status" value="1"/>
</dbReference>
<dbReference type="CDD" id="cd01577">
    <property type="entry name" value="IPMI_Swivel"/>
    <property type="match status" value="1"/>
</dbReference>
<dbReference type="InterPro" id="IPR050075">
    <property type="entry name" value="LeuD"/>
</dbReference>
<dbReference type="HAMAP" id="MF_01032">
    <property type="entry name" value="LeuD_type2"/>
    <property type="match status" value="1"/>
</dbReference>
<comment type="pathway">
    <text evidence="3">Amino-acid biosynthesis; L-leucine biosynthesis; L-leucine from 3-methyl-2-oxobutanoate: step 2/4.</text>
</comment>
<dbReference type="InterPro" id="IPR000573">
    <property type="entry name" value="AconitaseA/IPMdHydase_ssu_swvl"/>
</dbReference>
<evidence type="ECO:0000313" key="5">
    <source>
        <dbReference type="EMBL" id="KPJ53412.1"/>
    </source>
</evidence>
<feature type="domain" description="Aconitase A/isopropylmalate dehydratase small subunit swivel" evidence="4">
    <location>
        <begin position="52"/>
        <end position="106"/>
    </location>
</feature>
<evidence type="ECO:0000313" key="6">
    <source>
        <dbReference type="Proteomes" id="UP000052008"/>
    </source>
</evidence>
<dbReference type="PANTHER" id="PTHR43345">
    <property type="entry name" value="3-ISOPROPYLMALATE DEHYDRATASE SMALL SUBUNIT 2-RELATED-RELATED"/>
    <property type="match status" value="1"/>
</dbReference>